<protein>
    <submittedName>
        <fullName evidence="1">Uncharacterized protein LOC105134874</fullName>
    </submittedName>
</protein>
<evidence type="ECO:0000313" key="1">
    <source>
        <dbReference type="EMBL" id="MBX44632.1"/>
    </source>
</evidence>
<organism evidence="1">
    <name type="scientific">Rhizophora mucronata</name>
    <name type="common">Asiatic mangrove</name>
    <dbReference type="NCBI Taxonomy" id="61149"/>
    <lineage>
        <taxon>Eukaryota</taxon>
        <taxon>Viridiplantae</taxon>
        <taxon>Streptophyta</taxon>
        <taxon>Embryophyta</taxon>
        <taxon>Tracheophyta</taxon>
        <taxon>Spermatophyta</taxon>
        <taxon>Magnoliopsida</taxon>
        <taxon>eudicotyledons</taxon>
        <taxon>Gunneridae</taxon>
        <taxon>Pentapetalae</taxon>
        <taxon>rosids</taxon>
        <taxon>fabids</taxon>
        <taxon>Malpighiales</taxon>
        <taxon>Rhizophoraceae</taxon>
        <taxon>Rhizophora</taxon>
    </lineage>
</organism>
<reference evidence="1" key="1">
    <citation type="submission" date="2018-02" db="EMBL/GenBank/DDBJ databases">
        <title>Rhizophora mucronata_Transcriptome.</title>
        <authorList>
            <person name="Meera S.P."/>
            <person name="Sreeshan A."/>
            <person name="Augustine A."/>
        </authorList>
    </citation>
    <scope>NUCLEOTIDE SEQUENCE</scope>
    <source>
        <tissue evidence="1">Leaf</tissue>
    </source>
</reference>
<accession>A0A2P2NQ57</accession>
<name>A0A2P2NQ57_RHIMU</name>
<dbReference type="AlphaFoldDB" id="A0A2P2NQ57"/>
<sequence>MVCVCPEALALALMAEAHGKEAEADCLRMACIVDILLSMVCNCKTSPTSLLGHPVTWENVMLPLLLCLTFPLHGPYFTGPGASRRKAPPVLVVDKANISIRH</sequence>
<dbReference type="EMBL" id="GGEC01064148">
    <property type="protein sequence ID" value="MBX44632.1"/>
    <property type="molecule type" value="Transcribed_RNA"/>
</dbReference>
<proteinExistence type="predicted"/>